<evidence type="ECO:0000256" key="3">
    <source>
        <dbReference type="ARBA" id="ARBA00023002"/>
    </source>
</evidence>
<feature type="chain" id="PRO_5016859601" description="Carboxylesterase type B domain-containing protein" evidence="4">
    <location>
        <begin position="26"/>
        <end position="1007"/>
    </location>
</feature>
<name>A0A364KWN1_TALAM</name>
<gene>
    <name evidence="7" type="ORF">BHQ10_003984</name>
</gene>
<dbReference type="Gene3D" id="3.20.20.220">
    <property type="match status" value="1"/>
</dbReference>
<evidence type="ECO:0000259" key="6">
    <source>
        <dbReference type="Pfam" id="PF01619"/>
    </source>
</evidence>
<dbReference type="GO" id="GO:0016787">
    <property type="term" value="F:hydrolase activity"/>
    <property type="evidence" value="ECO:0007669"/>
    <property type="project" value="UniProtKB-KW"/>
</dbReference>
<dbReference type="PROSITE" id="PS00941">
    <property type="entry name" value="CARBOXYLESTERASE_B_2"/>
    <property type="match status" value="1"/>
</dbReference>
<accession>A0A364KWN1</accession>
<dbReference type="Gene3D" id="3.40.50.1820">
    <property type="entry name" value="alpha/beta hydrolase"/>
    <property type="match status" value="1"/>
</dbReference>
<dbReference type="Pfam" id="PF00135">
    <property type="entry name" value="COesterase"/>
    <property type="match status" value="1"/>
</dbReference>
<evidence type="ECO:0000256" key="1">
    <source>
        <dbReference type="ARBA" id="ARBA00005964"/>
    </source>
</evidence>
<organism evidence="7 8">
    <name type="scientific">Talaromyces amestolkiae</name>
    <dbReference type="NCBI Taxonomy" id="1196081"/>
    <lineage>
        <taxon>Eukaryota</taxon>
        <taxon>Fungi</taxon>
        <taxon>Dikarya</taxon>
        <taxon>Ascomycota</taxon>
        <taxon>Pezizomycotina</taxon>
        <taxon>Eurotiomycetes</taxon>
        <taxon>Eurotiomycetidae</taxon>
        <taxon>Eurotiales</taxon>
        <taxon>Trichocomaceae</taxon>
        <taxon>Talaromyces</taxon>
        <taxon>Talaromyces sect. Talaromyces</taxon>
    </lineage>
</organism>
<feature type="domain" description="Carboxylesterase type B" evidence="5">
    <location>
        <begin position="59"/>
        <end position="551"/>
    </location>
</feature>
<protein>
    <recommendedName>
        <fullName evidence="9">Carboxylesterase type B domain-containing protein</fullName>
    </recommendedName>
</protein>
<dbReference type="AlphaFoldDB" id="A0A364KWN1"/>
<dbReference type="InterPro" id="IPR019819">
    <property type="entry name" value="Carboxylesterase_B_CS"/>
</dbReference>
<dbReference type="PROSITE" id="PS00122">
    <property type="entry name" value="CARBOXYLESTERASE_B_1"/>
    <property type="match status" value="1"/>
</dbReference>
<dbReference type="STRING" id="1196081.A0A364KWN1"/>
<dbReference type="RefSeq" id="XP_040732488.1">
    <property type="nucleotide sequence ID" value="XM_040876300.1"/>
</dbReference>
<dbReference type="SUPFAM" id="SSF51730">
    <property type="entry name" value="FAD-linked oxidoreductase"/>
    <property type="match status" value="1"/>
</dbReference>
<dbReference type="InterPro" id="IPR002018">
    <property type="entry name" value="CarbesteraseB"/>
</dbReference>
<keyword evidence="3" id="KW-0560">Oxidoreductase</keyword>
<proteinExistence type="inferred from homology"/>
<keyword evidence="8" id="KW-1185">Reference proteome</keyword>
<dbReference type="OrthoDB" id="408631at2759"/>
<evidence type="ECO:0000313" key="7">
    <source>
        <dbReference type="EMBL" id="RAO67972.1"/>
    </source>
</evidence>
<comment type="similarity">
    <text evidence="1">Belongs to the type-B carboxylesterase/lipase family.</text>
</comment>
<dbReference type="FunFam" id="3.20.20.220:FF:000013">
    <property type="entry name" value="Proline dehydrogenase"/>
    <property type="match status" value="1"/>
</dbReference>
<dbReference type="InterPro" id="IPR050309">
    <property type="entry name" value="Type-B_Carboxylest/Lipase"/>
</dbReference>
<dbReference type="SUPFAM" id="SSF53474">
    <property type="entry name" value="alpha/beta-Hydrolases"/>
    <property type="match status" value="1"/>
</dbReference>
<keyword evidence="2" id="KW-0378">Hydrolase</keyword>
<dbReference type="EMBL" id="MIKG01000006">
    <property type="protein sequence ID" value="RAO67972.1"/>
    <property type="molecule type" value="Genomic_DNA"/>
</dbReference>
<evidence type="ECO:0008006" key="9">
    <source>
        <dbReference type="Google" id="ProtNLM"/>
    </source>
</evidence>
<dbReference type="PANTHER" id="PTHR11559">
    <property type="entry name" value="CARBOXYLESTERASE"/>
    <property type="match status" value="1"/>
</dbReference>
<dbReference type="InterPro" id="IPR002872">
    <property type="entry name" value="Proline_DH_dom"/>
</dbReference>
<evidence type="ECO:0000259" key="5">
    <source>
        <dbReference type="Pfam" id="PF00135"/>
    </source>
</evidence>
<comment type="caution">
    <text evidence="7">The sequence shown here is derived from an EMBL/GenBank/DDBJ whole genome shotgun (WGS) entry which is preliminary data.</text>
</comment>
<dbReference type="Pfam" id="PF01619">
    <property type="entry name" value="Pro_dh"/>
    <property type="match status" value="1"/>
</dbReference>
<dbReference type="InterPro" id="IPR019826">
    <property type="entry name" value="Carboxylesterase_B_AS"/>
</dbReference>
<sequence>MRYQVRLRSLSAICLSFLALDVASAHSPPKNPYPKGSLPDPSNHLEVDLGYAGYVGVNNATSGLNSWHGIRYAQAPIGDLRWQVSVPPRTEFNGTFLSASTHGLTCPQAPDHLTSPELAWTASTSASEDCLFLNIWAPENATDLPVFVWIHGGGYGSGNADTDMSWMVETPVTKFVAVAIQYRLGAFGFLAGKEVQEHGIANAGLYDQYLALQWVQRYISLFGGDPDRVTIGGESAGGGSVMLQAMAYGGTIGDELYDGTFFASPYLPQQSNYDDLVPTQYYERFAAEAGCSKSKTESVFDCLVAADTDVLQNASYTVTINAKYGQWAFVPVTDGKFVKQRPSVQLSTGAVNGNRGLIGNNANEGMGFTPQNVTTEEDFIEFVKYLMPGLNDNQIQQVLAEYALPASIPTVGFATNGLNENATANFVSPYAVGQQQRANNLYSEITFVCSAYWIADAYGLKTRQSYKYEFSLINSCHGDDLPGYFGNAPATMGQAFQDSFLSFFDSFITHGTPSNTSSYTADVPADIAELLSAWPSWTPHSRAQVNLNQTGGTLTTGIDAHDPYQHVISTYVNPGLVPDFSLVDGPTTKSSLAKLPLSAILRSAFILSISSSPLLLRPCIWALSALASPKTALTDVDRNPLLNWLVKNTIYKQFNAGENKAEVQRSIVETKGLGCRGVLLGYAREVLVADSKASPHDEVLAKQEVDAWLKGTLQGVDMATAGDFVALKLTGMGTQAVHLLKNRLPPSEYMDAAITKACDAALAKSARLLVDAEEQAVQPGIEDWVMKYQKYCNSQSPGHATMYLTYQAYLKSTPATIAKHLAMAEKDGYTLGVKLVRGAYMKIEPRHIIWDVKEDTDACYDGVVEALLTRRYNAMLRPAPESKDKERVPSVNAIIATHNRDSVQKAHQIRLQQAVNNEPRIELAYAQLQGMADEISCELIEGFPDESSKFAAVERPNVYKLLTWGSVQECMGFLYRRALENTEAVTRTKDSRSAMYAELWRRVTRQT</sequence>
<evidence type="ECO:0000313" key="8">
    <source>
        <dbReference type="Proteomes" id="UP000249363"/>
    </source>
</evidence>
<feature type="signal peptide" evidence="4">
    <location>
        <begin position="1"/>
        <end position="25"/>
    </location>
</feature>
<feature type="domain" description="Proline dehydrogenase" evidence="6">
    <location>
        <begin position="721"/>
        <end position="988"/>
    </location>
</feature>
<reference evidence="7 8" key="1">
    <citation type="journal article" date="2017" name="Biotechnol. Biofuels">
        <title>Differential beta-glucosidase expression as a function of carbon source availability in Talaromyces amestolkiae: a genomic and proteomic approach.</title>
        <authorList>
            <person name="de Eugenio L.I."/>
            <person name="Mendez-Liter J.A."/>
            <person name="Nieto-Dominguez M."/>
            <person name="Alonso L."/>
            <person name="Gil-Munoz J."/>
            <person name="Barriuso J."/>
            <person name="Prieto A."/>
            <person name="Martinez M.J."/>
        </authorList>
    </citation>
    <scope>NUCLEOTIDE SEQUENCE [LARGE SCALE GENOMIC DNA]</scope>
    <source>
        <strain evidence="7 8">CIB</strain>
    </source>
</reference>
<evidence type="ECO:0000256" key="4">
    <source>
        <dbReference type="SAM" id="SignalP"/>
    </source>
</evidence>
<dbReference type="Proteomes" id="UP000249363">
    <property type="component" value="Unassembled WGS sequence"/>
</dbReference>
<evidence type="ECO:0000256" key="2">
    <source>
        <dbReference type="ARBA" id="ARBA00022801"/>
    </source>
</evidence>
<keyword evidence="4" id="KW-0732">Signal</keyword>
<dbReference type="GO" id="GO:0016491">
    <property type="term" value="F:oxidoreductase activity"/>
    <property type="evidence" value="ECO:0007669"/>
    <property type="project" value="UniProtKB-KW"/>
</dbReference>
<dbReference type="InterPro" id="IPR029058">
    <property type="entry name" value="AB_hydrolase_fold"/>
</dbReference>
<dbReference type="GeneID" id="63793200"/>
<dbReference type="InterPro" id="IPR029041">
    <property type="entry name" value="FAD-linked_oxidoreductase-like"/>
</dbReference>